<sequence>MSKRCRGVLGIGLIISILVSSVFGVNGLLYDYSYSSECLATPLKPQYGGGMVVNPELNEEGLKGWSTFGEAKLAKRVDSEDGNNYLVAYDRKGSNDSLKQAFALEKGKLYVISAWLQVSHGVSPITAAFKTSTGNITLAGTVITRSGCWSMLKGGITPNASTSGVAELYFLSEDATVDIWADSISLQPFTQAEWESHQIQSAEKIRKSRVRFQAVDPHGQPLANTNISITQTNAAFPVGSAINANIRNNQAYQSWFTSRFKYTVFENEMKWNYNEKIQGQEDYSDPDAMMQFAKSNGVSVRGHNIFWDDSTYNPTWVTTLSPADLKKAADKRINSIVKRYKGQVIHWDVVNENLNHDFMEGKLGPKVTDAYYQTARAYDPDATPFLNDFSTIENNQKDQKASPANYKKKIMEIRQDGNYKGPLGIGLQGHFGIPDVAYIRASLDMLATEKLPIWITELDISKSQNQARYLNQTMKELHSHPAVNAIVLWTAWSPSGCYEMCLTDNTFKNLPAGDVVDKILGEWKMLDGLTGTTDANGYFETSLHHGDYQVQINHPEEDQLMSSFSSPSINFKVAPTTNHEMLNVKLPTLST</sequence>
<evidence type="ECO:0000259" key="6">
    <source>
        <dbReference type="PROSITE" id="PS51760"/>
    </source>
</evidence>
<protein>
    <submittedName>
        <fullName evidence="7">OLC1v1002896C1</fullName>
    </submittedName>
</protein>
<reference evidence="7" key="1">
    <citation type="submission" date="2023-03" db="EMBL/GenBank/DDBJ databases">
        <authorList>
            <person name="Julca I."/>
        </authorList>
    </citation>
    <scope>NUCLEOTIDE SEQUENCE</scope>
</reference>
<dbReference type="InterPro" id="IPR008979">
    <property type="entry name" value="Galactose-bd-like_sf"/>
</dbReference>
<proteinExistence type="inferred from homology"/>
<keyword evidence="2" id="KW-0677">Repeat</keyword>
<dbReference type="GO" id="GO:0000272">
    <property type="term" value="P:polysaccharide catabolic process"/>
    <property type="evidence" value="ECO:0007669"/>
    <property type="project" value="UniProtKB-KW"/>
</dbReference>
<evidence type="ECO:0000256" key="4">
    <source>
        <dbReference type="ARBA" id="ARBA00023277"/>
    </source>
</evidence>
<evidence type="ECO:0000256" key="2">
    <source>
        <dbReference type="ARBA" id="ARBA00022737"/>
    </source>
</evidence>
<dbReference type="SUPFAM" id="SSF51445">
    <property type="entry name" value="(Trans)glycosidases"/>
    <property type="match status" value="1"/>
</dbReference>
<dbReference type="Gene3D" id="3.20.20.80">
    <property type="entry name" value="Glycosidases"/>
    <property type="match status" value="1"/>
</dbReference>
<dbReference type="Gene3D" id="2.60.120.260">
    <property type="entry name" value="Galactose-binding domain-like"/>
    <property type="match status" value="1"/>
</dbReference>
<dbReference type="InterPro" id="IPR003305">
    <property type="entry name" value="CenC_carb-bd"/>
</dbReference>
<dbReference type="SUPFAM" id="SSF49785">
    <property type="entry name" value="Galactose-binding domain-like"/>
    <property type="match status" value="1"/>
</dbReference>
<name>A0AAV1D8T7_OLDCO</name>
<evidence type="ECO:0000313" key="7">
    <source>
        <dbReference type="EMBL" id="CAI9104261.1"/>
    </source>
</evidence>
<keyword evidence="5" id="KW-0624">Polysaccharide degradation</keyword>
<dbReference type="InterPro" id="IPR017853">
    <property type="entry name" value="GH"/>
</dbReference>
<dbReference type="InterPro" id="IPR001000">
    <property type="entry name" value="GH10_dom"/>
</dbReference>
<gene>
    <name evidence="7" type="ORF">OLC1_LOCUS13223</name>
</gene>
<evidence type="ECO:0000256" key="5">
    <source>
        <dbReference type="ARBA" id="ARBA00023326"/>
    </source>
</evidence>
<dbReference type="EMBL" id="OX459121">
    <property type="protein sequence ID" value="CAI9104261.1"/>
    <property type="molecule type" value="Genomic_DNA"/>
</dbReference>
<dbReference type="PANTHER" id="PTHR31490">
    <property type="entry name" value="GLYCOSYL HYDROLASE"/>
    <property type="match status" value="1"/>
</dbReference>
<dbReference type="InterPro" id="IPR044846">
    <property type="entry name" value="GH10"/>
</dbReference>
<organism evidence="7 8">
    <name type="scientific">Oldenlandia corymbosa var. corymbosa</name>
    <dbReference type="NCBI Taxonomy" id="529605"/>
    <lineage>
        <taxon>Eukaryota</taxon>
        <taxon>Viridiplantae</taxon>
        <taxon>Streptophyta</taxon>
        <taxon>Embryophyta</taxon>
        <taxon>Tracheophyta</taxon>
        <taxon>Spermatophyta</taxon>
        <taxon>Magnoliopsida</taxon>
        <taxon>eudicotyledons</taxon>
        <taxon>Gunneridae</taxon>
        <taxon>Pentapetalae</taxon>
        <taxon>asterids</taxon>
        <taxon>lamiids</taxon>
        <taxon>Gentianales</taxon>
        <taxon>Rubiaceae</taxon>
        <taxon>Rubioideae</taxon>
        <taxon>Spermacoceae</taxon>
        <taxon>Hedyotis-Oldenlandia complex</taxon>
        <taxon>Oldenlandia</taxon>
    </lineage>
</organism>
<evidence type="ECO:0000313" key="8">
    <source>
        <dbReference type="Proteomes" id="UP001161247"/>
    </source>
</evidence>
<dbReference type="SMART" id="SM00633">
    <property type="entry name" value="Glyco_10"/>
    <property type="match status" value="1"/>
</dbReference>
<keyword evidence="4" id="KW-0119">Carbohydrate metabolism</keyword>
<accession>A0AAV1D8T7</accession>
<feature type="domain" description="GH10" evidence="6">
    <location>
        <begin position="231"/>
        <end position="519"/>
    </location>
</feature>
<comment type="similarity">
    <text evidence="1">Belongs to the glycosyl hydrolase 10 (cellulase F) family.</text>
</comment>
<dbReference type="Pfam" id="PF02018">
    <property type="entry name" value="CBM_4_9"/>
    <property type="match status" value="1"/>
</dbReference>
<dbReference type="Proteomes" id="UP001161247">
    <property type="component" value="Chromosome 4"/>
</dbReference>
<evidence type="ECO:0000256" key="1">
    <source>
        <dbReference type="ARBA" id="ARBA00007495"/>
    </source>
</evidence>
<evidence type="ECO:0000256" key="3">
    <source>
        <dbReference type="ARBA" id="ARBA00022801"/>
    </source>
</evidence>
<keyword evidence="8" id="KW-1185">Reference proteome</keyword>
<dbReference type="GO" id="GO:0031176">
    <property type="term" value="F:endo-1,4-beta-xylanase activity"/>
    <property type="evidence" value="ECO:0007669"/>
    <property type="project" value="UniProtKB-ARBA"/>
</dbReference>
<dbReference type="Pfam" id="PF00331">
    <property type="entry name" value="Glyco_hydro_10"/>
    <property type="match status" value="1"/>
</dbReference>
<keyword evidence="3" id="KW-0378">Hydrolase</keyword>
<dbReference type="PANTHER" id="PTHR31490:SF2">
    <property type="entry name" value="GLYCOSYL HYDROLASE FAMILY 10 PROTEIN"/>
    <property type="match status" value="1"/>
</dbReference>
<dbReference type="AlphaFoldDB" id="A0AAV1D8T7"/>
<dbReference type="PROSITE" id="PS51760">
    <property type="entry name" value="GH10_2"/>
    <property type="match status" value="1"/>
</dbReference>